<dbReference type="Pfam" id="PF13563">
    <property type="entry name" value="2_5_RNA_ligase2"/>
    <property type="match status" value="1"/>
</dbReference>
<protein>
    <recommendedName>
        <fullName evidence="3">2'-5' RNA ligase family protein</fullName>
    </recommendedName>
</protein>
<name>A0ABM9AZA9_9BACT</name>
<reference evidence="1" key="1">
    <citation type="submission" date="2021-12" db="EMBL/GenBank/DDBJ databases">
        <authorList>
            <person name="Rodrigo-Torres L."/>
            <person name="Arahal R. D."/>
            <person name="Lucena T."/>
        </authorList>
    </citation>
    <scope>NUCLEOTIDE SEQUENCE</scope>
    <source>
        <strain evidence="1">CECT 8419</strain>
    </source>
</reference>
<dbReference type="InterPro" id="IPR009097">
    <property type="entry name" value="Cyclic_Pdiesterase"/>
</dbReference>
<sequence>MNLPPEAERPLIVTAWIDPTDLQPFNRLRERFFPPERNYLQAHVTLFHHIPGELIDELLTAIRVQNLGRTAVSVPVVGVFSMGRGVAYRLEADALNDIRQPLRQRFADRLTAQDLRPWKRPHITVQNKVRKEEAGRLLRHLQYRFVPCHVRVLGLYVHRYDGGPWTKLAALPFGE</sequence>
<dbReference type="EMBL" id="CAKLPZ010000001">
    <property type="protein sequence ID" value="CAH1000137.1"/>
    <property type="molecule type" value="Genomic_DNA"/>
</dbReference>
<evidence type="ECO:0000313" key="2">
    <source>
        <dbReference type="Proteomes" id="UP000837803"/>
    </source>
</evidence>
<dbReference type="SUPFAM" id="SSF55144">
    <property type="entry name" value="LigT-like"/>
    <property type="match status" value="1"/>
</dbReference>
<keyword evidence="2" id="KW-1185">Reference proteome</keyword>
<dbReference type="Proteomes" id="UP000837803">
    <property type="component" value="Unassembled WGS sequence"/>
</dbReference>
<proteinExistence type="predicted"/>
<dbReference type="RefSeq" id="WP_238750192.1">
    <property type="nucleotide sequence ID" value="NZ_CAKLPZ010000001.1"/>
</dbReference>
<evidence type="ECO:0000313" key="1">
    <source>
        <dbReference type="EMBL" id="CAH1000137.1"/>
    </source>
</evidence>
<dbReference type="Gene3D" id="3.90.1140.10">
    <property type="entry name" value="Cyclic phosphodiesterase"/>
    <property type="match status" value="1"/>
</dbReference>
<accession>A0ABM9AZA9</accession>
<evidence type="ECO:0008006" key="3">
    <source>
        <dbReference type="Google" id="ProtNLM"/>
    </source>
</evidence>
<gene>
    <name evidence="1" type="ORF">LEM8419_01284</name>
</gene>
<organism evidence="1 2">
    <name type="scientific">Neolewinella maritima</name>
    <dbReference type="NCBI Taxonomy" id="1383882"/>
    <lineage>
        <taxon>Bacteria</taxon>
        <taxon>Pseudomonadati</taxon>
        <taxon>Bacteroidota</taxon>
        <taxon>Saprospiria</taxon>
        <taxon>Saprospirales</taxon>
        <taxon>Lewinellaceae</taxon>
        <taxon>Neolewinella</taxon>
    </lineage>
</organism>
<comment type="caution">
    <text evidence="1">The sequence shown here is derived from an EMBL/GenBank/DDBJ whole genome shotgun (WGS) entry which is preliminary data.</text>
</comment>